<dbReference type="PROSITE" id="PS50222">
    <property type="entry name" value="EF_HAND_2"/>
    <property type="match status" value="1"/>
</dbReference>
<evidence type="ECO:0000256" key="1">
    <source>
        <dbReference type="ARBA" id="ARBA00022837"/>
    </source>
</evidence>
<feature type="domain" description="EF-hand" evidence="2">
    <location>
        <begin position="52"/>
        <end position="87"/>
    </location>
</feature>
<dbReference type="GO" id="GO:0005509">
    <property type="term" value="F:calcium ion binding"/>
    <property type="evidence" value="ECO:0007669"/>
    <property type="project" value="InterPro"/>
</dbReference>
<dbReference type="SUPFAM" id="SSF47473">
    <property type="entry name" value="EF-hand"/>
    <property type="match status" value="1"/>
</dbReference>
<organism evidence="3">
    <name type="scientific">Tetraselmis sp. GSL018</name>
    <dbReference type="NCBI Taxonomy" id="582737"/>
    <lineage>
        <taxon>Eukaryota</taxon>
        <taxon>Viridiplantae</taxon>
        <taxon>Chlorophyta</taxon>
        <taxon>core chlorophytes</taxon>
        <taxon>Chlorodendrophyceae</taxon>
        <taxon>Chlorodendrales</taxon>
        <taxon>Chlorodendraceae</taxon>
        <taxon>Tetraselmis</taxon>
    </lineage>
</organism>
<feature type="non-terminal residue" evidence="3">
    <location>
        <position position="239"/>
    </location>
</feature>
<dbReference type="InterPro" id="IPR002048">
    <property type="entry name" value="EF_hand_dom"/>
</dbReference>
<dbReference type="Gene3D" id="1.10.238.10">
    <property type="entry name" value="EF-hand"/>
    <property type="match status" value="1"/>
</dbReference>
<accession>A0A061QUP6</accession>
<sequence>MLTASGKRDQNASFTEKKTTKQKLRRLLFRNEISNWLHRRGKSMPVADLTEEQRIGIRECFQLFDADGSGALDAEEVMEASAVLGLKSAGGGGDMIGRLIEEMQQEGLEEVDYALFEAVVCRTLGDMELARAQSHRAEEEDDGSQVLSGTQERAMVFRRKQLLGSILRGGQDLTDLAATQDSVLQEIVQRFQRAVQVDKRRPAHEQLLELLSEGDPVASSVAPNLSARFQHLQTMAPGG</sequence>
<gene>
    <name evidence="3" type="ORF">TSPGSL018_24183</name>
</gene>
<dbReference type="AlphaFoldDB" id="A0A061QUP6"/>
<dbReference type="EMBL" id="GBEZ01024895">
    <property type="protein sequence ID" value="JAC62139.1"/>
    <property type="molecule type" value="Transcribed_RNA"/>
</dbReference>
<name>A0A061QUP6_9CHLO</name>
<dbReference type="InterPro" id="IPR011992">
    <property type="entry name" value="EF-hand-dom_pair"/>
</dbReference>
<reference evidence="3" key="1">
    <citation type="submission" date="2014-05" db="EMBL/GenBank/DDBJ databases">
        <title>The transcriptome of the halophilic microalga Tetraselmis sp. GSL018 isolated from the Great Salt Lake, Utah.</title>
        <authorList>
            <person name="Jinkerson R.E."/>
            <person name="D'Adamo S."/>
            <person name="Posewitz M.C."/>
        </authorList>
    </citation>
    <scope>NUCLEOTIDE SEQUENCE</scope>
    <source>
        <strain evidence="3">GSL018</strain>
    </source>
</reference>
<evidence type="ECO:0000313" key="3">
    <source>
        <dbReference type="EMBL" id="JAC62139.1"/>
    </source>
</evidence>
<protein>
    <recommendedName>
        <fullName evidence="2">EF-hand domain-containing protein</fullName>
    </recommendedName>
</protein>
<dbReference type="PROSITE" id="PS00018">
    <property type="entry name" value="EF_HAND_1"/>
    <property type="match status" value="1"/>
</dbReference>
<proteinExistence type="predicted"/>
<keyword evidence="1" id="KW-0106">Calcium</keyword>
<evidence type="ECO:0000259" key="2">
    <source>
        <dbReference type="PROSITE" id="PS50222"/>
    </source>
</evidence>
<dbReference type="InterPro" id="IPR018247">
    <property type="entry name" value="EF_Hand_1_Ca_BS"/>
</dbReference>